<accession>A0A3G2HVQ2</accession>
<name>A0A3G2HVQ2_9BURK</name>
<dbReference type="Pfam" id="PF16976">
    <property type="entry name" value="RcpC"/>
    <property type="match status" value="1"/>
</dbReference>
<dbReference type="InterPro" id="IPR017592">
    <property type="entry name" value="Pilus_assmbl_Flp-typ_CpaB"/>
</dbReference>
<organism evidence="2 3">
    <name type="scientific">Alcaligenes aquatilis</name>
    <dbReference type="NCBI Taxonomy" id="323284"/>
    <lineage>
        <taxon>Bacteria</taxon>
        <taxon>Pseudomonadati</taxon>
        <taxon>Pseudomonadota</taxon>
        <taxon>Betaproteobacteria</taxon>
        <taxon>Burkholderiales</taxon>
        <taxon>Alcaligenaceae</taxon>
        <taxon>Alcaligenes</taxon>
    </lineage>
</organism>
<dbReference type="KEGG" id="aaqu:D3M96_11720"/>
<dbReference type="InterPro" id="IPR013974">
    <property type="entry name" value="SAF"/>
</dbReference>
<reference evidence="2 3" key="1">
    <citation type="submission" date="2018-09" db="EMBL/GenBank/DDBJ databases">
        <title>Complete genome sequence of the hydrocarbonoclastic bacterium Alcaligenes aquatilis QD168, isolated from a crude-oil polluted marine sediment of Central Chile.</title>
        <authorList>
            <person name="Duran R.E."/>
            <person name="Barra B."/>
            <person name="Salva-Serra F."/>
            <person name="Mendez V."/>
            <person name="Moore E.R.B."/>
            <person name="Seeger M."/>
        </authorList>
    </citation>
    <scope>NUCLEOTIDE SEQUENCE [LARGE SCALE GENOMIC DNA]</scope>
    <source>
        <strain evidence="2 3">QD168</strain>
    </source>
</reference>
<gene>
    <name evidence="2" type="primary">cpaB</name>
    <name evidence="2" type="ORF">D3M96_11720</name>
</gene>
<evidence type="ECO:0000313" key="3">
    <source>
        <dbReference type="Proteomes" id="UP000268070"/>
    </source>
</evidence>
<dbReference type="CDD" id="cd11614">
    <property type="entry name" value="SAF_CpaB_FlgA_like"/>
    <property type="match status" value="1"/>
</dbReference>
<dbReference type="Proteomes" id="UP000268070">
    <property type="component" value="Chromosome"/>
</dbReference>
<evidence type="ECO:0000313" key="2">
    <source>
        <dbReference type="EMBL" id="AYN21133.1"/>
    </source>
</evidence>
<dbReference type="RefSeq" id="WP_121739023.1">
    <property type="nucleotide sequence ID" value="NZ_CP032153.1"/>
</dbReference>
<dbReference type="SMART" id="SM00858">
    <property type="entry name" value="SAF"/>
    <property type="match status" value="1"/>
</dbReference>
<sequence length="295" mass="31588">MMRAKFLWLCRHPSAGFGLLALLAGLMAAGTSSRYLDRQEKALQQAAHRVQLDRVVAASSLAAGTVLQAEHLAARAFPAELVPSDSWDVAQFENLVGQVLSQPLRAGDLISKAHVQEVSSPFSQQLLSGRRALTVPVDAISSVSGLIRPGDLIDIYVSFDDRQRRVTAPLLQSVLVLATGQKSGEGSATARLDKDAYNTLTLDVGPDDALKLLAARQHGRISALLRNPDDHTPHQAAVRGELADILGLGPGASPKQPVQVLYGNKPAGQLGQQAEVERLGWLDMPDSFSVGQHHE</sequence>
<dbReference type="EMBL" id="CP032153">
    <property type="protein sequence ID" value="AYN21133.1"/>
    <property type="molecule type" value="Genomic_DNA"/>
</dbReference>
<dbReference type="Pfam" id="PF08666">
    <property type="entry name" value="SAF"/>
    <property type="match status" value="1"/>
</dbReference>
<dbReference type="NCBIfam" id="TIGR03177">
    <property type="entry name" value="pilus_cpaB"/>
    <property type="match status" value="1"/>
</dbReference>
<feature type="domain" description="SAF" evidence="1">
    <location>
        <begin position="53"/>
        <end position="116"/>
    </location>
</feature>
<dbReference type="AlphaFoldDB" id="A0A3G2HVQ2"/>
<dbReference type="OrthoDB" id="2037472at2"/>
<evidence type="ECO:0000259" key="1">
    <source>
        <dbReference type="SMART" id="SM00858"/>
    </source>
</evidence>
<dbReference type="InterPro" id="IPR031571">
    <property type="entry name" value="RcpC_dom"/>
</dbReference>
<protein>
    <submittedName>
        <fullName evidence="2">Flp pilus assembly protein CpaB</fullName>
    </submittedName>
</protein>
<proteinExistence type="predicted"/>